<evidence type="ECO:0000256" key="1">
    <source>
        <dbReference type="ARBA" id="ARBA00008791"/>
    </source>
</evidence>
<comment type="caution">
    <text evidence="3">The sequence shown here is derived from an EMBL/GenBank/DDBJ whole genome shotgun (WGS) entry which is preliminary data.</text>
</comment>
<proteinExistence type="inferred from homology"/>
<evidence type="ECO:0000313" key="4">
    <source>
        <dbReference type="Proteomes" id="UP000776252"/>
    </source>
</evidence>
<feature type="domain" description="UspA" evidence="2">
    <location>
        <begin position="1"/>
        <end position="139"/>
    </location>
</feature>
<gene>
    <name evidence="3" type="ORF">KPL37_01235</name>
</gene>
<keyword evidence="4" id="KW-1185">Reference proteome</keyword>
<organism evidence="3 4">
    <name type="scientific">Clostridium frigoris</name>
    <dbReference type="NCBI Taxonomy" id="205327"/>
    <lineage>
        <taxon>Bacteria</taxon>
        <taxon>Bacillati</taxon>
        <taxon>Bacillota</taxon>
        <taxon>Clostridia</taxon>
        <taxon>Eubacteriales</taxon>
        <taxon>Clostridiaceae</taxon>
        <taxon>Clostridium</taxon>
    </lineage>
</organism>
<reference evidence="3 4" key="1">
    <citation type="submission" date="2021-06" db="EMBL/GenBank/DDBJ databases">
        <title>Clostridia strains as spoilage organisms.</title>
        <authorList>
            <person name="Wambui J."/>
            <person name="Stephan R."/>
            <person name="Stevens M.J.A."/>
        </authorList>
    </citation>
    <scope>NUCLEOTIDE SEQUENCE [LARGE SCALE GENOMIC DNA]</scope>
    <source>
        <strain evidence="3 4">DSM 14204</strain>
    </source>
</reference>
<name>A0ABS6BNA4_9CLOT</name>
<sequence length="139" mass="15382">MYNNILLAVDGSENSLRATQEAINIASLVNECIIEVVVVVDFSQSKNDVLHAHGKEELELSRRRKLSSIEEKLKLSNVSYKIKILRGDPGETIVDYTNKGPFDLVIIGSRGLNILQEMVLGGVSHKVAKRVQCPVLIVK</sequence>
<dbReference type="PANTHER" id="PTHR46268:SF6">
    <property type="entry name" value="UNIVERSAL STRESS PROTEIN UP12"/>
    <property type="match status" value="1"/>
</dbReference>
<dbReference type="EMBL" id="JAHLDV010000002">
    <property type="protein sequence ID" value="MBU3158393.1"/>
    <property type="molecule type" value="Genomic_DNA"/>
</dbReference>
<dbReference type="CDD" id="cd00293">
    <property type="entry name" value="USP-like"/>
    <property type="match status" value="1"/>
</dbReference>
<dbReference type="Proteomes" id="UP000776252">
    <property type="component" value="Unassembled WGS sequence"/>
</dbReference>
<dbReference type="PANTHER" id="PTHR46268">
    <property type="entry name" value="STRESS RESPONSE PROTEIN NHAX"/>
    <property type="match status" value="1"/>
</dbReference>
<dbReference type="RefSeq" id="WP_216145412.1">
    <property type="nucleotide sequence ID" value="NZ_JAHLDV010000002.1"/>
</dbReference>
<evidence type="ECO:0000313" key="3">
    <source>
        <dbReference type="EMBL" id="MBU3158393.1"/>
    </source>
</evidence>
<accession>A0ABS6BNA4</accession>
<dbReference type="InterPro" id="IPR006016">
    <property type="entry name" value="UspA"/>
</dbReference>
<dbReference type="Pfam" id="PF00582">
    <property type="entry name" value="Usp"/>
    <property type="match status" value="1"/>
</dbReference>
<protein>
    <submittedName>
        <fullName evidence="3">Universal stress protein</fullName>
    </submittedName>
</protein>
<comment type="similarity">
    <text evidence="1">Belongs to the universal stress protein A family.</text>
</comment>
<evidence type="ECO:0000259" key="2">
    <source>
        <dbReference type="Pfam" id="PF00582"/>
    </source>
</evidence>